<proteinExistence type="predicted"/>
<evidence type="ECO:0000313" key="2">
    <source>
        <dbReference type="EMBL" id="WXC78845.1"/>
    </source>
</evidence>
<feature type="compositionally biased region" description="Basic and acidic residues" evidence="1">
    <location>
        <begin position="78"/>
        <end position="91"/>
    </location>
</feature>
<protein>
    <recommendedName>
        <fullName evidence="4">Cysteine rich repeat-containing protein</fullName>
    </recommendedName>
</protein>
<dbReference type="EMBL" id="CP147711">
    <property type="protein sequence ID" value="WXC78845.1"/>
    <property type="molecule type" value="Genomic_DNA"/>
</dbReference>
<feature type="region of interest" description="Disordered" evidence="1">
    <location>
        <begin position="78"/>
        <end position="109"/>
    </location>
</feature>
<reference evidence="2" key="2">
    <citation type="submission" date="2024-03" db="EMBL/GenBank/DDBJ databases">
        <authorList>
            <person name="Bromfield E.S.P."/>
            <person name="Cloutier S."/>
        </authorList>
    </citation>
    <scope>NUCLEOTIDE SEQUENCE</scope>
    <source>
        <strain evidence="2">5S5</strain>
    </source>
</reference>
<evidence type="ECO:0000256" key="1">
    <source>
        <dbReference type="SAM" id="MobiDB-lite"/>
    </source>
</evidence>
<reference evidence="2" key="1">
    <citation type="journal article" date="2021" name="Int. J. Syst. Evol. Microbiol.">
        <title>Bradyrhizobium septentrionale sp. nov. (sv. septentrionale) and Bradyrhizobium quebecense sp. nov. (sv. septentrionale) associated with legumes native to Canada possess rearranged symbiosis genes and numerous insertion sequences.</title>
        <authorList>
            <person name="Bromfield E.S.P."/>
            <person name="Cloutier S."/>
        </authorList>
    </citation>
    <scope>NUCLEOTIDE SEQUENCE</scope>
    <source>
        <strain evidence="2">5S5</strain>
    </source>
</reference>
<dbReference type="RefSeq" id="WP_224496981.1">
    <property type="nucleotide sequence ID" value="NZ_CP088285.1"/>
</dbReference>
<sequence length="109" mass="11925">MGTAGARSFSFALMLGLAALLLPDRGEAYTPDQQQACTPDAFRLCGPEIPDVDRITACMIRNKAQLSPACRVFFRAGPEPRDARERVERRPAAAKHKATKSRKAKKPAN</sequence>
<evidence type="ECO:0008006" key="4">
    <source>
        <dbReference type="Google" id="ProtNLM"/>
    </source>
</evidence>
<dbReference type="Proteomes" id="UP001432046">
    <property type="component" value="Chromosome"/>
</dbReference>
<organism evidence="2 3">
    <name type="scientific">Bradyrhizobium septentrionale</name>
    <dbReference type="NCBI Taxonomy" id="1404411"/>
    <lineage>
        <taxon>Bacteria</taxon>
        <taxon>Pseudomonadati</taxon>
        <taxon>Pseudomonadota</taxon>
        <taxon>Alphaproteobacteria</taxon>
        <taxon>Hyphomicrobiales</taxon>
        <taxon>Nitrobacteraceae</taxon>
        <taxon>Bradyrhizobium</taxon>
    </lineage>
</organism>
<evidence type="ECO:0000313" key="3">
    <source>
        <dbReference type="Proteomes" id="UP001432046"/>
    </source>
</evidence>
<name>A0ABZ2NWH6_9BRAD</name>
<gene>
    <name evidence="2" type="ORF">WDK88_36665</name>
</gene>
<feature type="compositionally biased region" description="Basic residues" evidence="1">
    <location>
        <begin position="92"/>
        <end position="109"/>
    </location>
</feature>
<keyword evidence="3" id="KW-1185">Reference proteome</keyword>
<accession>A0ABZ2NWH6</accession>